<dbReference type="AlphaFoldDB" id="A0A3R7QAI4"/>
<feature type="region of interest" description="Disordered" evidence="1">
    <location>
        <begin position="301"/>
        <end position="330"/>
    </location>
</feature>
<feature type="non-terminal residue" evidence="2">
    <location>
        <position position="1"/>
    </location>
</feature>
<feature type="region of interest" description="Disordered" evidence="1">
    <location>
        <begin position="1002"/>
        <end position="1026"/>
    </location>
</feature>
<feature type="region of interest" description="Disordered" evidence="1">
    <location>
        <begin position="364"/>
        <end position="385"/>
    </location>
</feature>
<reference evidence="2 3" key="1">
    <citation type="submission" date="2018-04" db="EMBL/GenBank/DDBJ databases">
        <authorList>
            <person name="Zhang X."/>
            <person name="Yuan J."/>
            <person name="Li F."/>
            <person name="Xiang J."/>
        </authorList>
    </citation>
    <scope>NUCLEOTIDE SEQUENCE [LARGE SCALE GENOMIC DNA]</scope>
    <source>
        <tissue evidence="2">Muscle</tissue>
    </source>
</reference>
<sequence length="1026" mass="111096">PEQWPPGGWVASWHVEESSRSHLSDNASSQNRFHSSLQLLSETSLQPRLSLSDHNTTSSSAQMGEDCYTPQERTSCTSAANSSTNTATTTCWYDIITSLSLTTTSQTAAAHYHQKSGGHQTNIADSPGGSGNLEDMGTSLAPRGESGMQKFSPLSLESAVTSTSSSPEQKNCHVSQSTMDNLDLKDSKYPIDLAVFTCEDKSKGALNKNLAKVSSKVSNSERTNSNDGSTAEEGAEVTTKDEGYSTMSSDVQAELYKERRNAQGHKIVASLDRHVSVKDLAERTASTAEVLEEACNTRSLKRSSAQASLKRANLRKREEQPTSGSSEELWPLEEDHRKYLSPTYSHAELEDWSLDLSSEYLSGACGEGEGSESVGTSGAHHGSLPSIQEATPELEEDNNEFLWNGATYFKTDLDLDWSSKKEMTKSWQLDHAKENQIVMSPRSGCSDQPAVWSSSEQLSCCSEGVSKCSSDFENFCEQICNLPELKRVSFCSSELGGQEASKGASHDTSSAGEHEEELADEMCIDTVFTRDFYRLVKFESNRSLAASSKSLATSDGLLTIERLQDLESSGSRKEALASVLGFIAEQQKYCKEREAQDEKVGSSHSRDMLKIANAIECAGSPLASVLFRGTFPKSALREGTGDQKKASEDFSMRTLPTKSWKQSNSVKSKVGPAVPAKPRSCYLQGGQPGAATSNVLPTTPARCHPAAASSSLPAASAELPPASLPVLPATSHPHPSVPSRSSSLAPLQAIPACEEEVPLSPIPTVPIRNASHPPDTDSIPEQQIYCTPCPEVPHHNPPVPDHNCVDMSCFPPVPRRSSSMAFCCNVLPVPEHKVSLNDPPPVPKRITSRALPKPPPVITSQASLNNANGTSKSSGHEGKRPRSFLGLGISSPKRPQSEHHELPSLSENPAGMLVELQRMAKVEEEEEEKRQRPRPGGLYEATSPGGSVGLGTGWVRVQPHVDLQDPQARANLLDGMMESSEGCSSETEDDEGMAHQYAQLRSMHRSRRKRKGLGQGQWYDSPLIQV</sequence>
<reference evidence="2 3" key="2">
    <citation type="submission" date="2019-01" db="EMBL/GenBank/DDBJ databases">
        <title>The decoding of complex shrimp genome reveals the adaptation for benthos swimmer, frequently molting mechanism and breeding impact on genome.</title>
        <authorList>
            <person name="Sun Y."/>
            <person name="Gao Y."/>
            <person name="Yu Y."/>
        </authorList>
    </citation>
    <scope>NUCLEOTIDE SEQUENCE [LARGE SCALE GENOMIC DNA]</scope>
    <source>
        <tissue evidence="2">Muscle</tissue>
    </source>
</reference>
<feature type="region of interest" description="Disordered" evidence="1">
    <location>
        <begin position="112"/>
        <end position="178"/>
    </location>
</feature>
<feature type="compositionally biased region" description="Polar residues" evidence="1">
    <location>
        <begin position="167"/>
        <end position="178"/>
    </location>
</feature>
<name>A0A3R7QAI4_PENVA</name>
<gene>
    <name evidence="2" type="ORF">C7M84_020439</name>
</gene>
<feature type="region of interest" description="Disordered" evidence="1">
    <location>
        <begin position="723"/>
        <end position="743"/>
    </location>
</feature>
<organism evidence="2 3">
    <name type="scientific">Penaeus vannamei</name>
    <name type="common">Whiteleg shrimp</name>
    <name type="synonym">Litopenaeus vannamei</name>
    <dbReference type="NCBI Taxonomy" id="6689"/>
    <lineage>
        <taxon>Eukaryota</taxon>
        <taxon>Metazoa</taxon>
        <taxon>Ecdysozoa</taxon>
        <taxon>Arthropoda</taxon>
        <taxon>Crustacea</taxon>
        <taxon>Multicrustacea</taxon>
        <taxon>Malacostraca</taxon>
        <taxon>Eumalacostraca</taxon>
        <taxon>Eucarida</taxon>
        <taxon>Decapoda</taxon>
        <taxon>Dendrobranchiata</taxon>
        <taxon>Penaeoidea</taxon>
        <taxon>Penaeidae</taxon>
        <taxon>Penaeus</taxon>
    </lineage>
</organism>
<feature type="region of interest" description="Disordered" evidence="1">
    <location>
        <begin position="212"/>
        <end position="246"/>
    </location>
</feature>
<feature type="compositionally biased region" description="Basic residues" evidence="1">
    <location>
        <begin position="1002"/>
        <end position="1012"/>
    </location>
</feature>
<feature type="region of interest" description="Disordered" evidence="1">
    <location>
        <begin position="922"/>
        <end position="942"/>
    </location>
</feature>
<dbReference type="Proteomes" id="UP000283509">
    <property type="component" value="Unassembled WGS sequence"/>
</dbReference>
<comment type="caution">
    <text evidence="2">The sequence shown here is derived from an EMBL/GenBank/DDBJ whole genome shotgun (WGS) entry which is preliminary data.</text>
</comment>
<feature type="compositionally biased region" description="Basic and acidic residues" evidence="1">
    <location>
        <begin position="636"/>
        <end position="651"/>
    </location>
</feature>
<evidence type="ECO:0000256" key="1">
    <source>
        <dbReference type="SAM" id="MobiDB-lite"/>
    </source>
</evidence>
<evidence type="ECO:0000313" key="2">
    <source>
        <dbReference type="EMBL" id="ROT61755.1"/>
    </source>
</evidence>
<protein>
    <submittedName>
        <fullName evidence="2">Uncharacterized protein</fullName>
    </submittedName>
</protein>
<feature type="compositionally biased region" description="Polar residues" evidence="1">
    <location>
        <begin position="215"/>
        <end position="229"/>
    </location>
</feature>
<feature type="region of interest" description="Disordered" evidence="1">
    <location>
        <begin position="636"/>
        <end position="676"/>
    </location>
</feature>
<accession>A0A3R7QAI4</accession>
<evidence type="ECO:0000313" key="3">
    <source>
        <dbReference type="Proteomes" id="UP000283509"/>
    </source>
</evidence>
<dbReference type="EMBL" id="QCYY01004004">
    <property type="protein sequence ID" value="ROT61755.1"/>
    <property type="molecule type" value="Genomic_DNA"/>
</dbReference>
<keyword evidence="3" id="KW-1185">Reference proteome</keyword>
<feature type="region of interest" description="Disordered" evidence="1">
    <location>
        <begin position="46"/>
        <end position="66"/>
    </location>
</feature>
<proteinExistence type="predicted"/>
<feature type="compositionally biased region" description="Polar residues" evidence="1">
    <location>
        <begin position="858"/>
        <end position="873"/>
    </location>
</feature>
<feature type="compositionally biased region" description="Polar residues" evidence="1">
    <location>
        <begin position="47"/>
        <end position="62"/>
    </location>
</feature>
<feature type="region of interest" description="Disordered" evidence="1">
    <location>
        <begin position="497"/>
        <end position="517"/>
    </location>
</feature>
<feature type="compositionally biased region" description="Low complexity" evidence="1">
    <location>
        <begin position="154"/>
        <end position="166"/>
    </location>
</feature>
<feature type="region of interest" description="Disordered" evidence="1">
    <location>
        <begin position="833"/>
        <end position="910"/>
    </location>
</feature>
<feature type="compositionally biased region" description="Polar residues" evidence="1">
    <location>
        <begin position="654"/>
        <end position="667"/>
    </location>
</feature>
<dbReference type="OrthoDB" id="6372189at2759"/>